<dbReference type="PANTHER" id="PTHR42686">
    <property type="entry name" value="GH17980P-RELATED"/>
    <property type="match status" value="1"/>
</dbReference>
<name>A0ABV8TQJ9_9ACTN</name>
<organism evidence="2 3">
    <name type="scientific">Streptomyces andamanensis</name>
    <dbReference type="NCBI Taxonomy" id="1565035"/>
    <lineage>
        <taxon>Bacteria</taxon>
        <taxon>Bacillati</taxon>
        <taxon>Actinomycetota</taxon>
        <taxon>Actinomycetes</taxon>
        <taxon>Kitasatosporales</taxon>
        <taxon>Streptomycetaceae</taxon>
        <taxon>Streptomyces</taxon>
    </lineage>
</organism>
<feature type="domain" description="NADP-dependent oxidoreductase" evidence="1">
    <location>
        <begin position="13"/>
        <end position="320"/>
    </location>
</feature>
<dbReference type="SUPFAM" id="SSF51430">
    <property type="entry name" value="NAD(P)-linked oxidoreductase"/>
    <property type="match status" value="1"/>
</dbReference>
<reference evidence="3" key="1">
    <citation type="journal article" date="2019" name="Int. J. Syst. Evol. Microbiol.">
        <title>The Global Catalogue of Microorganisms (GCM) 10K type strain sequencing project: providing services to taxonomists for standard genome sequencing and annotation.</title>
        <authorList>
            <consortium name="The Broad Institute Genomics Platform"/>
            <consortium name="The Broad Institute Genome Sequencing Center for Infectious Disease"/>
            <person name="Wu L."/>
            <person name="Ma J."/>
        </authorList>
    </citation>
    <scope>NUCLEOTIDE SEQUENCE [LARGE SCALE GENOMIC DNA]</scope>
    <source>
        <strain evidence="3">PCU 347</strain>
    </source>
</reference>
<evidence type="ECO:0000259" key="1">
    <source>
        <dbReference type="Pfam" id="PF00248"/>
    </source>
</evidence>
<accession>A0ABV8TQJ9</accession>
<protein>
    <submittedName>
        <fullName evidence="2">Aldo/keto reductase</fullName>
    </submittedName>
</protein>
<comment type="caution">
    <text evidence="2">The sequence shown here is derived from an EMBL/GenBank/DDBJ whole genome shotgun (WGS) entry which is preliminary data.</text>
</comment>
<gene>
    <name evidence="2" type="ORF">ACFPC0_33775</name>
</gene>
<dbReference type="Pfam" id="PF00248">
    <property type="entry name" value="Aldo_ket_red"/>
    <property type="match status" value="1"/>
</dbReference>
<evidence type="ECO:0000313" key="2">
    <source>
        <dbReference type="EMBL" id="MFC4332651.1"/>
    </source>
</evidence>
<evidence type="ECO:0000313" key="3">
    <source>
        <dbReference type="Proteomes" id="UP001595824"/>
    </source>
</evidence>
<dbReference type="Gene3D" id="3.20.20.100">
    <property type="entry name" value="NADP-dependent oxidoreductase domain"/>
    <property type="match status" value="1"/>
</dbReference>
<keyword evidence="3" id="KW-1185">Reference proteome</keyword>
<dbReference type="InterPro" id="IPR020471">
    <property type="entry name" value="AKR"/>
</dbReference>
<dbReference type="EMBL" id="JBHSDP010000029">
    <property type="protein sequence ID" value="MFC4332651.1"/>
    <property type="molecule type" value="Genomic_DNA"/>
</dbReference>
<dbReference type="PANTHER" id="PTHR42686:SF1">
    <property type="entry name" value="GH17980P-RELATED"/>
    <property type="match status" value="1"/>
</dbReference>
<dbReference type="InterPro" id="IPR023210">
    <property type="entry name" value="NADP_OxRdtase_dom"/>
</dbReference>
<proteinExistence type="predicted"/>
<sequence length="330" mass="35133">MTALGATGVDIGPLGFGTAALGNLYTEVAEDQAHEAVTAAWDAGIRYFDTAPHYGLGLAERRLGAALRTRPRSEYTLSTKVGRRLEPADRTADRTGDGTGDDLAAGFAVPATHRRVWDFTADGIRRTLEASLDRLGLDRVDIAYLHDPDDHAEAAFREGYPALERLRAEGLVGAIGAGMNQSAMLTRFVHDTDVDVVLCAGRHTLLDHSAPADLLPAALARGVAVVVGGAFNSGLLADPRPGAPYDYTQAPPALLERALRLRETARAHGITLRAAALSHCAAHPAVASVLIGARSAAEVRDCAEQYAVPVPASFWRELRERGLLPREEPV</sequence>
<dbReference type="RefSeq" id="WP_381744091.1">
    <property type="nucleotide sequence ID" value="NZ_JBHSDP010000029.1"/>
</dbReference>
<dbReference type="CDD" id="cd19152">
    <property type="entry name" value="AKR_AKR15A"/>
    <property type="match status" value="1"/>
</dbReference>
<dbReference type="Proteomes" id="UP001595824">
    <property type="component" value="Unassembled WGS sequence"/>
</dbReference>
<dbReference type="InterPro" id="IPR036812">
    <property type="entry name" value="NAD(P)_OxRdtase_dom_sf"/>
</dbReference>